<proteinExistence type="predicted"/>
<feature type="non-terminal residue" evidence="2">
    <location>
        <position position="1"/>
    </location>
</feature>
<dbReference type="OrthoDB" id="1460054at2759"/>
<accession>A0A371IA16</accession>
<comment type="caution">
    <text evidence="2">The sequence shown here is derived from an EMBL/GenBank/DDBJ whole genome shotgun (WGS) entry which is preliminary data.</text>
</comment>
<organism evidence="2 3">
    <name type="scientific">Mucuna pruriens</name>
    <name type="common">Velvet bean</name>
    <name type="synonym">Dolichos pruriens</name>
    <dbReference type="NCBI Taxonomy" id="157652"/>
    <lineage>
        <taxon>Eukaryota</taxon>
        <taxon>Viridiplantae</taxon>
        <taxon>Streptophyta</taxon>
        <taxon>Embryophyta</taxon>
        <taxon>Tracheophyta</taxon>
        <taxon>Spermatophyta</taxon>
        <taxon>Magnoliopsida</taxon>
        <taxon>eudicotyledons</taxon>
        <taxon>Gunneridae</taxon>
        <taxon>Pentapetalae</taxon>
        <taxon>rosids</taxon>
        <taxon>fabids</taxon>
        <taxon>Fabales</taxon>
        <taxon>Fabaceae</taxon>
        <taxon>Papilionoideae</taxon>
        <taxon>50 kb inversion clade</taxon>
        <taxon>NPAAA clade</taxon>
        <taxon>indigoferoid/millettioid clade</taxon>
        <taxon>Phaseoleae</taxon>
        <taxon>Mucuna</taxon>
    </lineage>
</organism>
<evidence type="ECO:0000313" key="2">
    <source>
        <dbReference type="EMBL" id="RDY11893.1"/>
    </source>
</evidence>
<sequence length="167" mass="18698">MYETVLYTLGLGKKVGWVSLTPLTKRSLFTPFAASYKGFKKCFVHITSVSGASFACDSKPLPLYWKYPSQFKGIKQTSLSPTNQVHLGWLEEFPKGMNCKQLVAMIFEPRPVNCLIDFLDQQGTNIHSLLQRVQKEKKSRTVKSQSDNAGQATQETSTSSANLGKRK</sequence>
<dbReference type="EMBL" id="QJKJ01000560">
    <property type="protein sequence ID" value="RDY11893.1"/>
    <property type="molecule type" value="Genomic_DNA"/>
</dbReference>
<name>A0A371IA16_MUCPR</name>
<reference evidence="2" key="1">
    <citation type="submission" date="2018-05" db="EMBL/GenBank/DDBJ databases">
        <title>Draft genome of Mucuna pruriens seed.</title>
        <authorList>
            <person name="Nnadi N.E."/>
            <person name="Vos R."/>
            <person name="Hasami M.H."/>
            <person name="Devisetty U.K."/>
            <person name="Aguiy J.C."/>
        </authorList>
    </citation>
    <scope>NUCLEOTIDE SEQUENCE [LARGE SCALE GENOMIC DNA]</scope>
    <source>
        <strain evidence="2">JCA_2017</strain>
    </source>
</reference>
<gene>
    <name evidence="2" type="ORF">CR513_03379</name>
</gene>
<evidence type="ECO:0000313" key="3">
    <source>
        <dbReference type="Proteomes" id="UP000257109"/>
    </source>
</evidence>
<protein>
    <submittedName>
        <fullName evidence="2">Uncharacterized protein</fullName>
    </submittedName>
</protein>
<feature type="region of interest" description="Disordered" evidence="1">
    <location>
        <begin position="137"/>
        <end position="167"/>
    </location>
</feature>
<keyword evidence="3" id="KW-1185">Reference proteome</keyword>
<feature type="compositionally biased region" description="Polar residues" evidence="1">
    <location>
        <begin position="142"/>
        <end position="167"/>
    </location>
</feature>
<evidence type="ECO:0000256" key="1">
    <source>
        <dbReference type="SAM" id="MobiDB-lite"/>
    </source>
</evidence>
<dbReference type="Proteomes" id="UP000257109">
    <property type="component" value="Unassembled WGS sequence"/>
</dbReference>
<dbReference type="AlphaFoldDB" id="A0A371IA16"/>